<comment type="catalytic activity">
    <reaction evidence="6">
        <text>alpha-D-glucose 6-phosphate = beta-D-fructose 6-phosphate</text>
        <dbReference type="Rhea" id="RHEA:11816"/>
        <dbReference type="ChEBI" id="CHEBI:57634"/>
        <dbReference type="ChEBI" id="CHEBI:58225"/>
        <dbReference type="EC" id="5.3.1.9"/>
    </reaction>
</comment>
<dbReference type="UniPathway" id="UPA00109">
    <property type="reaction ID" value="UER00181"/>
</dbReference>
<keyword evidence="9" id="KW-0732">Signal</keyword>
<protein>
    <recommendedName>
        <fullName evidence="6">Glucose-6-phosphate isomerase</fullName>
        <ecNumber evidence="6">5.3.1.9</ecNumber>
    </recommendedName>
</protein>
<dbReference type="GO" id="GO:0016149">
    <property type="term" value="F:translation release factor activity, codon specific"/>
    <property type="evidence" value="ECO:0007669"/>
    <property type="project" value="InterPro"/>
</dbReference>
<evidence type="ECO:0000256" key="2">
    <source>
        <dbReference type="ARBA" id="ARBA00022432"/>
    </source>
</evidence>
<comment type="pathway">
    <text evidence="6">Carbohydrate degradation; glycolysis; D-glyceraldehyde 3-phosphate and glycerone phosphate from D-glucose: step 2/4.</text>
</comment>
<keyword evidence="12" id="KW-1185">Reference proteome</keyword>
<dbReference type="SUPFAM" id="SSF53697">
    <property type="entry name" value="SIS domain"/>
    <property type="match status" value="1"/>
</dbReference>
<dbReference type="FunFam" id="3.30.70.1660:FF:000002">
    <property type="entry name" value="Peptide chain release factor 1"/>
    <property type="match status" value="1"/>
</dbReference>
<dbReference type="InterPro" id="IPR035482">
    <property type="entry name" value="SIS_PGI_2"/>
</dbReference>
<keyword evidence="3" id="KW-0648">Protein biosynthesis</keyword>
<evidence type="ECO:0000256" key="9">
    <source>
        <dbReference type="SAM" id="SignalP"/>
    </source>
</evidence>
<dbReference type="PANTHER" id="PTHR11469">
    <property type="entry name" value="GLUCOSE-6-PHOSPHATE ISOMERASE"/>
    <property type="match status" value="1"/>
</dbReference>
<dbReference type="Gene3D" id="3.30.70.1660">
    <property type="match status" value="1"/>
</dbReference>
<sequence length="1113" mass="124310">MKLLTIPFLCAAAYSFDAASAFTAPLGSSVCQERWGGHGRTLRTSSALSALDDAMKNRLDGIRRSYQALTERLADPDVIGDSNLLRQVMKDRSQSEEVVLEFERYCELDEELEGAQELFQEAGDDAEMREMARSEIKTIEAELERLESKIQILLLPKDPNDDRNCMLEIRAGTGGSEANIFAGDLYDVYRKFMQTEGWQVKLMDSSPGDDGGYKNIVVEVKGDSVYSKLKWEAGVHRVQRVPATETQGRVHTSTATVAIMPECDEVDIKIDQKDIEMSTMRSGGAGGQNVNKVETAVDLLHKPTGIRIKCTQERSQLKNKELAMKMLMSKLYDMENEKRDAEERARRGDQIGTGGRSEKIRTYNWKDSRVSDHRLGQNYPLQGFLGGGVGQIIDGLIAKDQEAKLRQLSEDLLIESYVRVVQRDYLKSRREGGGVGSVGRFGQLDFFRDHILDGFAGMFQGNSRVAHRPSLRCTDVPEFTALQRSAMEFKSDPKLHLKHLLADAFRCQGLIAVHNTSPAFEDGPNKKTNTEPQRGAITKDVPLFLRRADSGSNISEAIPRWKTIKQRRIILDYSRQHVTGETMELLFDLADKMRLTESMNELRNGLHVNLTENKSVMHHVLRLPRDYDFKSRHPDGDVILNDVHNVLDKIREFSEDVRGGKIVGSTGKPFKNILCIGVGGNFSGPEAVYEALRVDEAASKASEGRGAKLRFCANVDPVDFHLCTRDFDPGETLVIITSKSFTTSETMQNARLTRRWLVQKLCGENVTEEDVVAKHFCAITADVKAASGFGIMEENIMPCWDWVGCKFSVWSAAGILPLSLHYSFEVCQRFLHGAHDIDEHFFDSPLGGNIPVILGLLCVYNSLFCGYHTRCLLPYAQSLKLFPSMIAMLDMESNGKRVTAAGMPLAFDAGVINFGEAGSLGVHSFYQLLHQGRTVPADFIGFMESQSTIDKLYNPEGTSTTSTDGWDVELEVSGHGQLFLCAFLPTCGKTLNDLIQEGVDGETFPAWTETKLDAFAVGQLLAIYEHRTIVQVRRESLLGLRYGTRTDILATPELLGIHFRGELLRSILPRLRERAGTPRPSPAQRIPPPGGERPRLQQFVRLLTRGVSFTRKE</sequence>
<comment type="similarity">
    <text evidence="1">Belongs to the prokaryotic/mitochondrial release factor family.</text>
</comment>
<dbReference type="CDD" id="cd05015">
    <property type="entry name" value="SIS_PGI_1"/>
    <property type="match status" value="1"/>
</dbReference>
<dbReference type="Pfam" id="PF00342">
    <property type="entry name" value="PGI"/>
    <property type="match status" value="1"/>
</dbReference>
<dbReference type="InterPro" id="IPR046348">
    <property type="entry name" value="SIS_dom_sf"/>
</dbReference>
<dbReference type="InterPro" id="IPR035476">
    <property type="entry name" value="SIS_PGI_1"/>
</dbReference>
<feature type="domain" description="Prokaryotic-type class I peptide chain release factors" evidence="10">
    <location>
        <begin position="281"/>
        <end position="297"/>
    </location>
</feature>
<dbReference type="Proteomes" id="UP000266841">
    <property type="component" value="Unassembled WGS sequence"/>
</dbReference>
<evidence type="ECO:0000256" key="5">
    <source>
        <dbReference type="ARBA" id="ARBA00023235"/>
    </source>
</evidence>
<dbReference type="eggNOG" id="KOG2726">
    <property type="taxonomic scope" value="Eukaryota"/>
</dbReference>
<evidence type="ECO:0000256" key="4">
    <source>
        <dbReference type="ARBA" id="ARBA00023152"/>
    </source>
</evidence>
<dbReference type="GO" id="GO:0006094">
    <property type="term" value="P:gluconeogenesis"/>
    <property type="evidence" value="ECO:0007669"/>
    <property type="project" value="UniProtKB-KW"/>
</dbReference>
<keyword evidence="7" id="KW-0175">Coiled coil</keyword>
<dbReference type="GO" id="GO:0004347">
    <property type="term" value="F:glucose-6-phosphate isomerase activity"/>
    <property type="evidence" value="ECO:0007669"/>
    <property type="project" value="UniProtKB-EC"/>
</dbReference>
<dbReference type="InterPro" id="IPR005139">
    <property type="entry name" value="PCRF"/>
</dbReference>
<proteinExistence type="inferred from homology"/>
<keyword evidence="5 6" id="KW-0413">Isomerase</keyword>
<dbReference type="GO" id="GO:0005829">
    <property type="term" value="C:cytosol"/>
    <property type="evidence" value="ECO:0007669"/>
    <property type="project" value="TreeGrafter"/>
</dbReference>
<dbReference type="FunFam" id="3.30.160.20:FF:000004">
    <property type="entry name" value="Peptide chain release factor 1"/>
    <property type="match status" value="1"/>
</dbReference>
<feature type="compositionally biased region" description="Pro residues" evidence="8">
    <location>
        <begin position="1079"/>
        <end position="1091"/>
    </location>
</feature>
<dbReference type="InterPro" id="IPR001672">
    <property type="entry name" value="G6P_Isomerase"/>
</dbReference>
<evidence type="ECO:0000259" key="10">
    <source>
        <dbReference type="PROSITE" id="PS00745"/>
    </source>
</evidence>
<dbReference type="AlphaFoldDB" id="K0SUE7"/>
<feature type="chain" id="PRO_5003838048" description="Glucose-6-phosphate isomerase" evidence="9">
    <location>
        <begin position="22"/>
        <end position="1113"/>
    </location>
</feature>
<dbReference type="InterPro" id="IPR004373">
    <property type="entry name" value="RF-1"/>
</dbReference>
<dbReference type="InterPro" id="IPR045853">
    <property type="entry name" value="Pep_chain_release_fac_I_sf"/>
</dbReference>
<evidence type="ECO:0000256" key="8">
    <source>
        <dbReference type="SAM" id="MobiDB-lite"/>
    </source>
</evidence>
<dbReference type="GO" id="GO:0097367">
    <property type="term" value="F:carbohydrate derivative binding"/>
    <property type="evidence" value="ECO:0007669"/>
    <property type="project" value="InterPro"/>
</dbReference>
<dbReference type="EMBL" id="AGNL01011151">
    <property type="protein sequence ID" value="EJK68569.1"/>
    <property type="molecule type" value="Genomic_DNA"/>
</dbReference>
<gene>
    <name evidence="11" type="ORF">THAOC_10240</name>
</gene>
<evidence type="ECO:0000313" key="11">
    <source>
        <dbReference type="EMBL" id="EJK68569.1"/>
    </source>
</evidence>
<keyword evidence="4 6" id="KW-0324">Glycolysis</keyword>
<dbReference type="PANTHER" id="PTHR11469:SF1">
    <property type="entry name" value="GLUCOSE-6-PHOSPHATE ISOMERASE"/>
    <property type="match status" value="1"/>
</dbReference>
<dbReference type="CDD" id="cd05016">
    <property type="entry name" value="SIS_PGI_2"/>
    <property type="match status" value="1"/>
</dbReference>
<dbReference type="Pfam" id="PF00472">
    <property type="entry name" value="RF-1"/>
    <property type="match status" value="1"/>
</dbReference>
<dbReference type="SUPFAM" id="SSF75620">
    <property type="entry name" value="Release factor"/>
    <property type="match status" value="1"/>
</dbReference>
<dbReference type="Pfam" id="PF03462">
    <property type="entry name" value="PCRF"/>
    <property type="match status" value="1"/>
</dbReference>
<feature type="signal peptide" evidence="9">
    <location>
        <begin position="1"/>
        <end position="21"/>
    </location>
</feature>
<dbReference type="NCBIfam" id="NF001859">
    <property type="entry name" value="PRK00591.1"/>
    <property type="match status" value="1"/>
</dbReference>
<evidence type="ECO:0000256" key="6">
    <source>
        <dbReference type="RuleBase" id="RU000612"/>
    </source>
</evidence>
<evidence type="ECO:0000256" key="1">
    <source>
        <dbReference type="ARBA" id="ARBA00010835"/>
    </source>
</evidence>
<reference evidence="11 12" key="1">
    <citation type="journal article" date="2012" name="Genome Biol.">
        <title>Genome and low-iron response of an oceanic diatom adapted to chronic iron limitation.</title>
        <authorList>
            <person name="Lommer M."/>
            <person name="Specht M."/>
            <person name="Roy A.S."/>
            <person name="Kraemer L."/>
            <person name="Andreson R."/>
            <person name="Gutowska M.A."/>
            <person name="Wolf J."/>
            <person name="Bergner S.V."/>
            <person name="Schilhabel M.B."/>
            <person name="Klostermeier U.C."/>
            <person name="Beiko R.G."/>
            <person name="Rosenstiel P."/>
            <person name="Hippler M."/>
            <person name="Laroche J."/>
        </authorList>
    </citation>
    <scope>NUCLEOTIDE SEQUENCE [LARGE SCALE GENOMIC DNA]</scope>
    <source>
        <strain evidence="11 12">CCMP1005</strain>
    </source>
</reference>
<comment type="similarity">
    <text evidence="6">Belongs to the GPI family.</text>
</comment>
<dbReference type="HAMAP" id="MF_00093">
    <property type="entry name" value="Rel_fac_1"/>
    <property type="match status" value="1"/>
</dbReference>
<accession>K0SUE7</accession>
<dbReference type="Gene3D" id="3.30.160.20">
    <property type="match status" value="1"/>
</dbReference>
<dbReference type="PRINTS" id="PR00662">
    <property type="entry name" value="G6PISOMERASE"/>
</dbReference>
<dbReference type="NCBIfam" id="TIGR00019">
    <property type="entry name" value="prfA"/>
    <property type="match status" value="1"/>
</dbReference>
<dbReference type="GO" id="GO:0051156">
    <property type="term" value="P:glucose 6-phosphate metabolic process"/>
    <property type="evidence" value="ECO:0007669"/>
    <property type="project" value="TreeGrafter"/>
</dbReference>
<dbReference type="InterPro" id="IPR000352">
    <property type="entry name" value="Pep_chain_release_fac_I"/>
</dbReference>
<dbReference type="Gene3D" id="3.40.50.10490">
    <property type="entry name" value="Glucose-6-phosphate isomerase like protein, domain 1"/>
    <property type="match status" value="2"/>
</dbReference>
<name>K0SUE7_THAOC</name>
<organism evidence="11 12">
    <name type="scientific">Thalassiosira oceanica</name>
    <name type="common">Marine diatom</name>
    <dbReference type="NCBI Taxonomy" id="159749"/>
    <lineage>
        <taxon>Eukaryota</taxon>
        <taxon>Sar</taxon>
        <taxon>Stramenopiles</taxon>
        <taxon>Ochrophyta</taxon>
        <taxon>Bacillariophyta</taxon>
        <taxon>Coscinodiscophyceae</taxon>
        <taxon>Thalassiosirophycidae</taxon>
        <taxon>Thalassiosirales</taxon>
        <taxon>Thalassiosiraceae</taxon>
        <taxon>Thalassiosira</taxon>
    </lineage>
</organism>
<evidence type="ECO:0000256" key="7">
    <source>
        <dbReference type="SAM" id="Coils"/>
    </source>
</evidence>
<comment type="caution">
    <text evidence="11">The sequence shown here is derived from an EMBL/GenBank/DDBJ whole genome shotgun (WGS) entry which is preliminary data.</text>
</comment>
<dbReference type="Gene3D" id="6.10.140.1950">
    <property type="match status" value="1"/>
</dbReference>
<feature type="region of interest" description="Disordered" evidence="8">
    <location>
        <begin position="1074"/>
        <end position="1095"/>
    </location>
</feature>
<dbReference type="GO" id="GO:0006096">
    <property type="term" value="P:glycolytic process"/>
    <property type="evidence" value="ECO:0007669"/>
    <property type="project" value="UniProtKB-UniPathway"/>
</dbReference>
<feature type="coiled-coil region" evidence="7">
    <location>
        <begin position="317"/>
        <end position="344"/>
    </location>
</feature>
<dbReference type="PROSITE" id="PS00745">
    <property type="entry name" value="RF_PROK_I"/>
    <property type="match status" value="1"/>
</dbReference>
<dbReference type="SMART" id="SM00937">
    <property type="entry name" value="PCRF"/>
    <property type="match status" value="1"/>
</dbReference>
<evidence type="ECO:0000313" key="12">
    <source>
        <dbReference type="Proteomes" id="UP000266841"/>
    </source>
</evidence>
<dbReference type="PROSITE" id="PS51463">
    <property type="entry name" value="P_GLUCOSE_ISOMERASE_3"/>
    <property type="match status" value="1"/>
</dbReference>
<evidence type="ECO:0000256" key="3">
    <source>
        <dbReference type="ARBA" id="ARBA00022917"/>
    </source>
</evidence>
<dbReference type="EC" id="5.3.1.9" evidence="6"/>
<dbReference type="HAMAP" id="MF_00473">
    <property type="entry name" value="G6P_isomerase"/>
    <property type="match status" value="1"/>
</dbReference>
<dbReference type="GO" id="GO:0048029">
    <property type="term" value="F:monosaccharide binding"/>
    <property type="evidence" value="ECO:0007669"/>
    <property type="project" value="TreeGrafter"/>
</dbReference>
<dbReference type="OrthoDB" id="2019491at2759"/>
<keyword evidence="2 6" id="KW-0312">Gluconeogenesis</keyword>
<dbReference type="eggNOG" id="KOG2446">
    <property type="taxonomic scope" value="Eukaryota"/>
</dbReference>